<protein>
    <submittedName>
        <fullName evidence="1">Uncharacterized protein</fullName>
    </submittedName>
</protein>
<name>A0ACC1JGP3_9FUNG</name>
<gene>
    <name evidence="1" type="ORF">FBU59_000406</name>
</gene>
<evidence type="ECO:0000313" key="1">
    <source>
        <dbReference type="EMBL" id="KAJ1951006.1"/>
    </source>
</evidence>
<dbReference type="EMBL" id="JANBPW010000076">
    <property type="protein sequence ID" value="KAJ1951006.1"/>
    <property type="molecule type" value="Genomic_DNA"/>
</dbReference>
<organism evidence="1 2">
    <name type="scientific">Linderina macrospora</name>
    <dbReference type="NCBI Taxonomy" id="4868"/>
    <lineage>
        <taxon>Eukaryota</taxon>
        <taxon>Fungi</taxon>
        <taxon>Fungi incertae sedis</taxon>
        <taxon>Zoopagomycota</taxon>
        <taxon>Kickxellomycotina</taxon>
        <taxon>Kickxellomycetes</taxon>
        <taxon>Kickxellales</taxon>
        <taxon>Kickxellaceae</taxon>
        <taxon>Linderina</taxon>
    </lineage>
</organism>
<accession>A0ACC1JGP3</accession>
<comment type="caution">
    <text evidence="1">The sequence shown here is derived from an EMBL/GenBank/DDBJ whole genome shotgun (WGS) entry which is preliminary data.</text>
</comment>
<proteinExistence type="predicted"/>
<reference evidence="1" key="1">
    <citation type="submission" date="2022-07" db="EMBL/GenBank/DDBJ databases">
        <title>Phylogenomic reconstructions and comparative analyses of Kickxellomycotina fungi.</title>
        <authorList>
            <person name="Reynolds N.K."/>
            <person name="Stajich J.E."/>
            <person name="Barry K."/>
            <person name="Grigoriev I.V."/>
            <person name="Crous P."/>
            <person name="Smith M.E."/>
        </authorList>
    </citation>
    <scope>NUCLEOTIDE SEQUENCE</scope>
    <source>
        <strain evidence="1">NRRL 5244</strain>
    </source>
</reference>
<feature type="non-terminal residue" evidence="1">
    <location>
        <position position="1"/>
    </location>
</feature>
<dbReference type="Proteomes" id="UP001150603">
    <property type="component" value="Unassembled WGS sequence"/>
</dbReference>
<sequence length="449" mass="47654">ALGAVWWLRPGESAITVGRKGTSFVVEGDHSVSRRHATISTSEIADGQVAPTVMVKDEGSKFGLFLNGRRSDKNEIAELRIDDLVTFGGQASTFQLRYVKFALFPVNMKVANSEDRDEFFESALELGIQIATNVLDCTHVVMPSLVVKSTVVTALVYGLPIVALDWIDQIRALPQTFKVADPTSDAVKTFVASLMCLPTPQIPSVPADSPIDLSAVGWEPDARRRQLFEGKLFVFVCSTQFDRYIDLVEGAGGIAISVKEFERPAGIGDSGSGNTDGRLVDAAAKNIIGTSGANAKTKDDCGRQVCIVTPVAAGSDKKETDRLVVLAKALARKLNTCPVSESEIGLAVLFVSCEEHVNPQITEQIGEPAVAEKKLTTAAAPAPAAAQPADGGPRKRRRGINSFWSSLVSSPADSNKGGDQATKQPASAAPVAPALLATTQSNVEQIIPD</sequence>
<evidence type="ECO:0000313" key="2">
    <source>
        <dbReference type="Proteomes" id="UP001150603"/>
    </source>
</evidence>
<keyword evidence="2" id="KW-1185">Reference proteome</keyword>